<evidence type="ECO:0000259" key="2">
    <source>
        <dbReference type="PROSITE" id="PS50024"/>
    </source>
</evidence>
<dbReference type="PANTHER" id="PTHR37999:SF2">
    <property type="entry name" value="MUCIN-17"/>
    <property type="match status" value="1"/>
</dbReference>
<dbReference type="InterPro" id="IPR036364">
    <property type="entry name" value="SEA_dom_sf"/>
</dbReference>
<comment type="caution">
    <text evidence="3">The sequence shown here is derived from an EMBL/GenBank/DDBJ whole genome shotgun (WGS) entry which is preliminary data.</text>
</comment>
<dbReference type="PROSITE" id="PS50024">
    <property type="entry name" value="SEA"/>
    <property type="match status" value="1"/>
</dbReference>
<protein>
    <submittedName>
        <fullName evidence="3">MUC3B protein</fullName>
    </submittedName>
</protein>
<dbReference type="SUPFAM" id="SSF82671">
    <property type="entry name" value="SEA domain"/>
    <property type="match status" value="1"/>
</dbReference>
<dbReference type="InterPro" id="IPR000082">
    <property type="entry name" value="SEA_dom"/>
</dbReference>
<feature type="domain" description="SEA" evidence="2">
    <location>
        <begin position="42"/>
        <end position="163"/>
    </location>
</feature>
<evidence type="ECO:0000313" key="3">
    <source>
        <dbReference type="EMBL" id="NXY89216.1"/>
    </source>
</evidence>
<feature type="region of interest" description="Disordered" evidence="1">
    <location>
        <begin position="138"/>
        <end position="163"/>
    </location>
</feature>
<accession>A0A7L4NH29</accession>
<name>A0A7L4NH29_9AVES</name>
<sequence>PVPPDPCLNGGRWTGLGCDCPPNLEGDHCQFAAPTINITAELGPSVLLVTRVTNRDFSVDMGDPSAAAHRSFVEEFGRTMDRIYHNVSGYRGIQVQSLRRGSVVVNYKVLLHPPPGDAPSTSPERRAQQLLEAAKAAAQPSNCSHPTGRSPCPPPSSRLGASSSLGLSSPELCWKYSPANFSRFYYPHRVGNSLLCITNCTLNVPGTISCHGG</sequence>
<reference evidence="3 4" key="1">
    <citation type="submission" date="2020-02" db="EMBL/GenBank/DDBJ databases">
        <title>Bird 10,000 Genomes (B10K) Project - Family phase.</title>
        <authorList>
            <person name="Zhang G."/>
        </authorList>
    </citation>
    <scope>NUCLEOTIDE SEQUENCE [LARGE SCALE GENOMIC DNA]</scope>
    <source>
        <strain evidence="3">B10K-DU-013-51</strain>
        <tissue evidence="3">Mixed tissue sample</tissue>
    </source>
</reference>
<feature type="non-terminal residue" evidence="3">
    <location>
        <position position="213"/>
    </location>
</feature>
<dbReference type="OrthoDB" id="7493297at2759"/>
<organism evidence="3 4">
    <name type="scientific">Ceyx cyanopectus</name>
    <name type="common">Indigo-banded kingfisher</name>
    <dbReference type="NCBI Taxonomy" id="390723"/>
    <lineage>
        <taxon>Eukaryota</taxon>
        <taxon>Metazoa</taxon>
        <taxon>Chordata</taxon>
        <taxon>Craniata</taxon>
        <taxon>Vertebrata</taxon>
        <taxon>Euteleostomi</taxon>
        <taxon>Archelosauria</taxon>
        <taxon>Archosauria</taxon>
        <taxon>Dinosauria</taxon>
        <taxon>Saurischia</taxon>
        <taxon>Theropoda</taxon>
        <taxon>Coelurosauria</taxon>
        <taxon>Aves</taxon>
        <taxon>Neognathae</taxon>
        <taxon>Neoaves</taxon>
        <taxon>Telluraves</taxon>
        <taxon>Coraciimorphae</taxon>
        <taxon>Coraciiformes</taxon>
        <taxon>Alcedinidae</taxon>
        <taxon>Ceyx</taxon>
    </lineage>
</organism>
<proteinExistence type="predicted"/>
<dbReference type="AlphaFoldDB" id="A0A7L4NH29"/>
<dbReference type="Proteomes" id="UP000586704">
    <property type="component" value="Unassembled WGS sequence"/>
</dbReference>
<dbReference type="EMBL" id="VYZU01070963">
    <property type="protein sequence ID" value="NXY89216.1"/>
    <property type="molecule type" value="Genomic_DNA"/>
</dbReference>
<dbReference type="Gene3D" id="3.30.70.960">
    <property type="entry name" value="SEA domain"/>
    <property type="match status" value="1"/>
</dbReference>
<dbReference type="Pfam" id="PF01390">
    <property type="entry name" value="SEA"/>
    <property type="match status" value="1"/>
</dbReference>
<dbReference type="InterPro" id="IPR053311">
    <property type="entry name" value="Mucosal_Integrity_Assoc"/>
</dbReference>
<keyword evidence="4" id="KW-1185">Reference proteome</keyword>
<evidence type="ECO:0000256" key="1">
    <source>
        <dbReference type="SAM" id="MobiDB-lite"/>
    </source>
</evidence>
<gene>
    <name evidence="3" type="primary">Muc3b</name>
    <name evidence="3" type="ORF">CEYCYA_R13143</name>
</gene>
<evidence type="ECO:0000313" key="4">
    <source>
        <dbReference type="Proteomes" id="UP000586704"/>
    </source>
</evidence>
<dbReference type="PANTHER" id="PTHR37999">
    <property type="entry name" value="MUCIN-17"/>
    <property type="match status" value="1"/>
</dbReference>
<feature type="non-terminal residue" evidence="3">
    <location>
        <position position="1"/>
    </location>
</feature>